<keyword evidence="4" id="KW-0997">Cell inner membrane</keyword>
<dbReference type="PANTHER" id="PTHR35011:SF2">
    <property type="entry name" value="2,3-DIKETO-L-GULONATE TRAP TRANSPORTER SMALL PERMEASE PROTEIN YIAM"/>
    <property type="match status" value="1"/>
</dbReference>
<evidence type="ECO:0000256" key="2">
    <source>
        <dbReference type="ARBA" id="ARBA00022448"/>
    </source>
</evidence>
<keyword evidence="3" id="KW-1003">Cell membrane</keyword>
<feature type="transmembrane region" description="Helical" evidence="8">
    <location>
        <begin position="134"/>
        <end position="155"/>
    </location>
</feature>
<feature type="domain" description="Tripartite ATP-independent periplasmic transporters DctQ component" evidence="9">
    <location>
        <begin position="48"/>
        <end position="158"/>
    </location>
</feature>
<evidence type="ECO:0000256" key="1">
    <source>
        <dbReference type="ARBA" id="ARBA00004429"/>
    </source>
</evidence>
<feature type="transmembrane region" description="Helical" evidence="8">
    <location>
        <begin position="48"/>
        <end position="71"/>
    </location>
</feature>
<feature type="transmembrane region" description="Helical" evidence="8">
    <location>
        <begin position="97"/>
        <end position="114"/>
    </location>
</feature>
<dbReference type="Pfam" id="PF04290">
    <property type="entry name" value="DctQ"/>
    <property type="match status" value="1"/>
</dbReference>
<evidence type="ECO:0000256" key="8">
    <source>
        <dbReference type="SAM" id="Phobius"/>
    </source>
</evidence>
<evidence type="ECO:0000256" key="5">
    <source>
        <dbReference type="ARBA" id="ARBA00022692"/>
    </source>
</evidence>
<sequence length="176" mass="19531">MNSPLDIFEASFIRVTQFFAILVAITIGLMALLIPLNLFLVKTHIASMWWLFGSVEYALFFGVFAGAPWVLQQGAHVRVDVVTSALSESASQKLDNLINLFGAALCTLLCIYGVRAGINEFINETMPDKDLRIANWIIVSSFAFSFLMLATEFLLRLRENRVLEIGDTADTSEAGF</sequence>
<proteinExistence type="predicted"/>
<comment type="subcellular location">
    <subcellularLocation>
        <location evidence="1">Cell inner membrane</location>
        <topology evidence="1">Multi-pass membrane protein</topology>
    </subcellularLocation>
</comment>
<organism evidence="10">
    <name type="scientific">marine metagenome</name>
    <dbReference type="NCBI Taxonomy" id="408172"/>
    <lineage>
        <taxon>unclassified sequences</taxon>
        <taxon>metagenomes</taxon>
        <taxon>ecological metagenomes</taxon>
    </lineage>
</organism>
<dbReference type="AlphaFoldDB" id="A0A381VP97"/>
<accession>A0A381VP97</accession>
<protein>
    <recommendedName>
        <fullName evidence="9">Tripartite ATP-independent periplasmic transporters DctQ component domain-containing protein</fullName>
    </recommendedName>
</protein>
<keyword evidence="6 8" id="KW-1133">Transmembrane helix</keyword>
<dbReference type="InterPro" id="IPR007387">
    <property type="entry name" value="TRAP_DctQ"/>
</dbReference>
<dbReference type="InterPro" id="IPR055348">
    <property type="entry name" value="DctQ"/>
</dbReference>
<keyword evidence="5 8" id="KW-0812">Transmembrane</keyword>
<evidence type="ECO:0000313" key="10">
    <source>
        <dbReference type="EMBL" id="SVA41333.1"/>
    </source>
</evidence>
<feature type="transmembrane region" description="Helical" evidence="8">
    <location>
        <begin position="12"/>
        <end position="36"/>
    </location>
</feature>
<evidence type="ECO:0000259" key="9">
    <source>
        <dbReference type="Pfam" id="PF04290"/>
    </source>
</evidence>
<keyword evidence="2" id="KW-0813">Transport</keyword>
<evidence type="ECO:0000256" key="7">
    <source>
        <dbReference type="ARBA" id="ARBA00023136"/>
    </source>
</evidence>
<dbReference type="PANTHER" id="PTHR35011">
    <property type="entry name" value="2,3-DIKETO-L-GULONATE TRAP TRANSPORTER SMALL PERMEASE PROTEIN YIAM"/>
    <property type="match status" value="1"/>
</dbReference>
<keyword evidence="7 8" id="KW-0472">Membrane</keyword>
<evidence type="ECO:0000256" key="4">
    <source>
        <dbReference type="ARBA" id="ARBA00022519"/>
    </source>
</evidence>
<dbReference type="GO" id="GO:0015740">
    <property type="term" value="P:C4-dicarboxylate transport"/>
    <property type="evidence" value="ECO:0007669"/>
    <property type="project" value="TreeGrafter"/>
</dbReference>
<gene>
    <name evidence="10" type="ORF">METZ01_LOCUS94187</name>
</gene>
<dbReference type="GO" id="GO:0005886">
    <property type="term" value="C:plasma membrane"/>
    <property type="evidence" value="ECO:0007669"/>
    <property type="project" value="UniProtKB-SubCell"/>
</dbReference>
<name>A0A381VP97_9ZZZZ</name>
<dbReference type="EMBL" id="UINC01009212">
    <property type="protein sequence ID" value="SVA41333.1"/>
    <property type="molecule type" value="Genomic_DNA"/>
</dbReference>
<reference evidence="10" key="1">
    <citation type="submission" date="2018-05" db="EMBL/GenBank/DDBJ databases">
        <authorList>
            <person name="Lanie J.A."/>
            <person name="Ng W.-L."/>
            <person name="Kazmierczak K.M."/>
            <person name="Andrzejewski T.M."/>
            <person name="Davidsen T.M."/>
            <person name="Wayne K.J."/>
            <person name="Tettelin H."/>
            <person name="Glass J.I."/>
            <person name="Rusch D."/>
            <person name="Podicherti R."/>
            <person name="Tsui H.-C.T."/>
            <person name="Winkler M.E."/>
        </authorList>
    </citation>
    <scope>NUCLEOTIDE SEQUENCE</scope>
</reference>
<evidence type="ECO:0000256" key="6">
    <source>
        <dbReference type="ARBA" id="ARBA00022989"/>
    </source>
</evidence>
<evidence type="ECO:0000256" key="3">
    <source>
        <dbReference type="ARBA" id="ARBA00022475"/>
    </source>
</evidence>
<dbReference type="GO" id="GO:0022857">
    <property type="term" value="F:transmembrane transporter activity"/>
    <property type="evidence" value="ECO:0007669"/>
    <property type="project" value="TreeGrafter"/>
</dbReference>